<sequence>MTEPIDATQTSTTGDARRIVELAAATNTTMSNQLLLDTLRRSARVTTRHIRTDFVEVATATAVLGYVCRQGSEYTALRGDDPAWAQEIGRYGTESLAVEALRMRRA</sequence>
<dbReference type="Proteomes" id="UP000078335">
    <property type="component" value="Unassembled WGS sequence"/>
</dbReference>
<comment type="caution">
    <text evidence="2">The sequence shown here is derived from an EMBL/GenBank/DDBJ whole genome shotgun (WGS) entry which is preliminary data.</text>
</comment>
<dbReference type="EMBL" id="LDRB01000029">
    <property type="protein sequence ID" value="KTR40611.1"/>
    <property type="molecule type" value="Genomic_DNA"/>
</dbReference>
<keyword evidence="4" id="KW-1185">Reference proteome</keyword>
<gene>
    <name evidence="1" type="ORF">NS263_07195</name>
    <name evidence="2" type="ORF">NS359_11725</name>
</gene>
<dbReference type="Proteomes" id="UP000072763">
    <property type="component" value="Unassembled WGS sequence"/>
</dbReference>
<accession>A0A147DNX6</accession>
<organism evidence="2 3">
    <name type="scientific">Curtobacterium oceanosedimentum</name>
    <dbReference type="NCBI Taxonomy" id="465820"/>
    <lineage>
        <taxon>Bacteria</taxon>
        <taxon>Bacillati</taxon>
        <taxon>Actinomycetota</taxon>
        <taxon>Actinomycetes</taxon>
        <taxon>Micrococcales</taxon>
        <taxon>Microbacteriaceae</taxon>
        <taxon>Curtobacterium</taxon>
    </lineage>
</organism>
<evidence type="ECO:0000313" key="2">
    <source>
        <dbReference type="EMBL" id="KTR51117.1"/>
    </source>
</evidence>
<dbReference type="RefSeq" id="WP_058728599.1">
    <property type="nucleotide sequence ID" value="NZ_LDRB01000029.1"/>
</dbReference>
<proteinExistence type="predicted"/>
<evidence type="ECO:0000313" key="3">
    <source>
        <dbReference type="Proteomes" id="UP000072763"/>
    </source>
</evidence>
<dbReference type="AlphaFoldDB" id="A0A147DNX6"/>
<name>A0A147DNX6_9MICO</name>
<dbReference type="OrthoDB" id="5117712at2"/>
<dbReference type="EMBL" id="LDRC01000060">
    <property type="protein sequence ID" value="KTR51117.1"/>
    <property type="molecule type" value="Genomic_DNA"/>
</dbReference>
<evidence type="ECO:0000313" key="4">
    <source>
        <dbReference type="Proteomes" id="UP000078335"/>
    </source>
</evidence>
<reference evidence="3 4" key="1">
    <citation type="journal article" date="2016" name="Front. Microbiol.">
        <title>Genomic Resource of Rice Seed Associated Bacteria.</title>
        <authorList>
            <person name="Midha S."/>
            <person name="Bansal K."/>
            <person name="Sharma S."/>
            <person name="Kumar N."/>
            <person name="Patil P.P."/>
            <person name="Chaudhry V."/>
            <person name="Patil P.B."/>
        </authorList>
    </citation>
    <scope>NUCLEOTIDE SEQUENCE [LARGE SCALE GENOMIC DNA]</scope>
    <source>
        <strain evidence="1 4">NS263</strain>
        <strain evidence="2 3">NS359</strain>
    </source>
</reference>
<protein>
    <submittedName>
        <fullName evidence="2">Uncharacterized protein</fullName>
    </submittedName>
</protein>
<evidence type="ECO:0000313" key="1">
    <source>
        <dbReference type="EMBL" id="KTR40611.1"/>
    </source>
</evidence>
<dbReference type="PATRIC" id="fig|465820.3.peg.1347"/>